<name>A0AAV9Z7Y8_9AGAR</name>
<comment type="caution">
    <text evidence="2">The sequence shown here is derived from an EMBL/GenBank/DDBJ whole genome shotgun (WGS) entry which is preliminary data.</text>
</comment>
<protein>
    <recommendedName>
        <fullName evidence="1">Ribonuclease H1 N-terminal domain-containing protein</fullName>
    </recommendedName>
</protein>
<evidence type="ECO:0000313" key="3">
    <source>
        <dbReference type="Proteomes" id="UP001362999"/>
    </source>
</evidence>
<dbReference type="SUPFAM" id="SSF55658">
    <property type="entry name" value="L9 N-domain-like"/>
    <property type="match status" value="1"/>
</dbReference>
<dbReference type="Gene3D" id="3.40.970.10">
    <property type="entry name" value="Ribonuclease H1, N-terminal domain"/>
    <property type="match status" value="1"/>
</dbReference>
<evidence type="ECO:0000313" key="2">
    <source>
        <dbReference type="EMBL" id="KAK6974471.1"/>
    </source>
</evidence>
<gene>
    <name evidence="2" type="ORF">R3P38DRAFT_3239317</name>
</gene>
<dbReference type="EMBL" id="JAWWNJ010000183">
    <property type="protein sequence ID" value="KAK6974471.1"/>
    <property type="molecule type" value="Genomic_DNA"/>
</dbReference>
<sequence length="150" mass="16205">MLFLWGNAVASLHPGPLHNLWSPASAIPYSAGTLLSAEAQAAFAYAAAHGYTRNTVTPAPPIPQLPVPVGERSSSQNPLHGDDVVDGRWFVVYRGISPGIYRSHLECQLNIIGISNAAYEAVRDRPMAVRKLTVALERGEVRVITPAYTM</sequence>
<keyword evidence="3" id="KW-1185">Reference proteome</keyword>
<dbReference type="Proteomes" id="UP001362999">
    <property type="component" value="Unassembled WGS sequence"/>
</dbReference>
<accession>A0AAV9Z7Y8</accession>
<dbReference type="InterPro" id="IPR009027">
    <property type="entry name" value="Ribosomal_bL9/RNase_H1_N"/>
</dbReference>
<reference evidence="2 3" key="1">
    <citation type="journal article" date="2024" name="J Genomics">
        <title>Draft genome sequencing and assembly of Favolaschia claudopus CIRM-BRFM 2984 isolated from oak limbs.</title>
        <authorList>
            <person name="Navarro D."/>
            <person name="Drula E."/>
            <person name="Chaduli D."/>
            <person name="Cazenave R."/>
            <person name="Ahrendt S."/>
            <person name="Wang J."/>
            <person name="Lipzen A."/>
            <person name="Daum C."/>
            <person name="Barry K."/>
            <person name="Grigoriev I.V."/>
            <person name="Favel A."/>
            <person name="Rosso M.N."/>
            <person name="Martin F."/>
        </authorList>
    </citation>
    <scope>NUCLEOTIDE SEQUENCE [LARGE SCALE GENOMIC DNA]</scope>
    <source>
        <strain evidence="2 3">CIRM-BRFM 2984</strain>
    </source>
</reference>
<dbReference type="InterPro" id="IPR037056">
    <property type="entry name" value="RNase_H1_N_sf"/>
</dbReference>
<dbReference type="Pfam" id="PF01693">
    <property type="entry name" value="Cauli_VI"/>
    <property type="match status" value="1"/>
</dbReference>
<dbReference type="InterPro" id="IPR011320">
    <property type="entry name" value="RNase_H1_N"/>
</dbReference>
<dbReference type="AlphaFoldDB" id="A0AAV9Z7Y8"/>
<organism evidence="2 3">
    <name type="scientific">Favolaschia claudopus</name>
    <dbReference type="NCBI Taxonomy" id="2862362"/>
    <lineage>
        <taxon>Eukaryota</taxon>
        <taxon>Fungi</taxon>
        <taxon>Dikarya</taxon>
        <taxon>Basidiomycota</taxon>
        <taxon>Agaricomycotina</taxon>
        <taxon>Agaricomycetes</taxon>
        <taxon>Agaricomycetidae</taxon>
        <taxon>Agaricales</taxon>
        <taxon>Marasmiineae</taxon>
        <taxon>Mycenaceae</taxon>
        <taxon>Favolaschia</taxon>
    </lineage>
</organism>
<proteinExistence type="predicted"/>
<feature type="domain" description="Ribonuclease H1 N-terminal" evidence="1">
    <location>
        <begin position="89"/>
        <end position="120"/>
    </location>
</feature>
<evidence type="ECO:0000259" key="1">
    <source>
        <dbReference type="Pfam" id="PF01693"/>
    </source>
</evidence>